<evidence type="ECO:0000256" key="2">
    <source>
        <dbReference type="ARBA" id="ARBA00005369"/>
    </source>
</evidence>
<comment type="similarity">
    <text evidence="2">Belongs to the methyltransferase superfamily. L-isoaspartyl/D-aspartyl protein methyltransferase family.</text>
</comment>
<dbReference type="GO" id="GO:0005737">
    <property type="term" value="C:cytoplasm"/>
    <property type="evidence" value="ECO:0007669"/>
    <property type="project" value="UniProtKB-SubCell"/>
</dbReference>
<keyword evidence="7" id="KW-0949">S-adenosyl-L-methionine</keyword>
<dbReference type="CDD" id="cd02440">
    <property type="entry name" value="AdoMet_MTases"/>
    <property type="match status" value="1"/>
</dbReference>
<evidence type="ECO:0000256" key="6">
    <source>
        <dbReference type="ARBA" id="ARBA00022679"/>
    </source>
</evidence>
<evidence type="ECO:0000313" key="8">
    <source>
        <dbReference type="EMBL" id="SVE05572.1"/>
    </source>
</evidence>
<evidence type="ECO:0000256" key="7">
    <source>
        <dbReference type="ARBA" id="ARBA00022691"/>
    </source>
</evidence>
<evidence type="ECO:0000256" key="4">
    <source>
        <dbReference type="ARBA" id="ARBA00022490"/>
    </source>
</evidence>
<reference evidence="8" key="1">
    <citation type="submission" date="2018-05" db="EMBL/GenBank/DDBJ databases">
        <authorList>
            <person name="Lanie J.A."/>
            <person name="Ng W.-L."/>
            <person name="Kazmierczak K.M."/>
            <person name="Andrzejewski T.M."/>
            <person name="Davidsen T.M."/>
            <person name="Wayne K.J."/>
            <person name="Tettelin H."/>
            <person name="Glass J.I."/>
            <person name="Rusch D."/>
            <person name="Podicherti R."/>
            <person name="Tsui H.-C.T."/>
            <person name="Winkler M.E."/>
        </authorList>
    </citation>
    <scope>NUCLEOTIDE SEQUENCE</scope>
</reference>
<organism evidence="8">
    <name type="scientific">marine metagenome</name>
    <dbReference type="NCBI Taxonomy" id="408172"/>
    <lineage>
        <taxon>unclassified sequences</taxon>
        <taxon>metagenomes</taxon>
        <taxon>ecological metagenomes</taxon>
    </lineage>
</organism>
<proteinExistence type="inferred from homology"/>
<dbReference type="EMBL" id="UINC01191106">
    <property type="protein sequence ID" value="SVE05572.1"/>
    <property type="molecule type" value="Genomic_DNA"/>
</dbReference>
<dbReference type="InterPro" id="IPR029063">
    <property type="entry name" value="SAM-dependent_MTases_sf"/>
</dbReference>
<sequence length="227" mass="25609">MKRLWVILFAFSIIFSQENQWQEKAIKMVKEQIALRGVSDLKLLEVLRKTPRHKFVPTEVSKYAYNDYPLPIGEGQTISQPYIVAFMTEVLDIDSNHRVLEIGTGSGYQAAVLSPLVKHVYTIEIVKSLANNTDNRLKILGYKNITIRWGDGYKGWPEEAPFDRIIVTAAPPEIPQALIEQLGIGGKMVLPVGTRLQEIVVVEKSESGEISKKKVLPVRFVPMIHGK</sequence>
<dbReference type="Pfam" id="PF01135">
    <property type="entry name" value="PCMT"/>
    <property type="match status" value="1"/>
</dbReference>
<comment type="subcellular location">
    <subcellularLocation>
        <location evidence="1">Cytoplasm</location>
    </subcellularLocation>
</comment>
<evidence type="ECO:0000256" key="5">
    <source>
        <dbReference type="ARBA" id="ARBA00022603"/>
    </source>
</evidence>
<dbReference type="PANTHER" id="PTHR11579">
    <property type="entry name" value="PROTEIN-L-ISOASPARTATE O-METHYLTRANSFERASE"/>
    <property type="match status" value="1"/>
</dbReference>
<name>A0A383ACZ1_9ZZZZ</name>
<dbReference type="NCBIfam" id="TIGR00080">
    <property type="entry name" value="pimt"/>
    <property type="match status" value="1"/>
</dbReference>
<dbReference type="Gene3D" id="3.40.50.150">
    <property type="entry name" value="Vaccinia Virus protein VP39"/>
    <property type="match status" value="1"/>
</dbReference>
<protein>
    <recommendedName>
        <fullName evidence="3">protein-L-isoaspartate(D-aspartate) O-methyltransferase</fullName>
        <ecNumber evidence="3">2.1.1.77</ecNumber>
    </recommendedName>
</protein>
<dbReference type="AlphaFoldDB" id="A0A383ACZ1"/>
<evidence type="ECO:0000256" key="3">
    <source>
        <dbReference type="ARBA" id="ARBA00011890"/>
    </source>
</evidence>
<dbReference type="GO" id="GO:0004719">
    <property type="term" value="F:protein-L-isoaspartate (D-aspartate) O-methyltransferase activity"/>
    <property type="evidence" value="ECO:0007669"/>
    <property type="project" value="UniProtKB-EC"/>
</dbReference>
<dbReference type="NCBIfam" id="NF001453">
    <property type="entry name" value="PRK00312.1"/>
    <property type="match status" value="1"/>
</dbReference>
<keyword evidence="5" id="KW-0489">Methyltransferase</keyword>
<dbReference type="InterPro" id="IPR000682">
    <property type="entry name" value="PCMT"/>
</dbReference>
<dbReference type="PROSITE" id="PS01279">
    <property type="entry name" value="PCMT"/>
    <property type="match status" value="1"/>
</dbReference>
<dbReference type="EC" id="2.1.1.77" evidence="3"/>
<dbReference type="GO" id="GO:0032259">
    <property type="term" value="P:methylation"/>
    <property type="evidence" value="ECO:0007669"/>
    <property type="project" value="UniProtKB-KW"/>
</dbReference>
<dbReference type="SUPFAM" id="SSF53335">
    <property type="entry name" value="S-adenosyl-L-methionine-dependent methyltransferases"/>
    <property type="match status" value="1"/>
</dbReference>
<evidence type="ECO:0000256" key="1">
    <source>
        <dbReference type="ARBA" id="ARBA00004496"/>
    </source>
</evidence>
<keyword evidence="4" id="KW-0963">Cytoplasm</keyword>
<accession>A0A383ACZ1</accession>
<keyword evidence="6" id="KW-0808">Transferase</keyword>
<dbReference type="HAMAP" id="MF_00090">
    <property type="entry name" value="PIMT"/>
    <property type="match status" value="1"/>
</dbReference>
<dbReference type="FunFam" id="3.40.50.150:FF:000010">
    <property type="entry name" value="Protein-L-isoaspartate O-methyltransferase"/>
    <property type="match status" value="1"/>
</dbReference>
<gene>
    <name evidence="8" type="ORF">METZ01_LOCUS458426</name>
</gene>
<dbReference type="PANTHER" id="PTHR11579:SF0">
    <property type="entry name" value="PROTEIN-L-ISOASPARTATE(D-ASPARTATE) O-METHYLTRANSFERASE"/>
    <property type="match status" value="1"/>
</dbReference>